<accession>A0A8J5JM16</accession>
<sequence length="97" mass="9467">MQIPGWWRCWECGGGSVLVEVLGDGGGVRECGGGVRCWCWGDGERSGDGGGGGGVSGGGVSSDEVGVKGRVLVESVGLTGVLVGVVVNGDGDSGGTR</sequence>
<organism evidence="1 2">
    <name type="scientific">Homarus americanus</name>
    <name type="common">American lobster</name>
    <dbReference type="NCBI Taxonomy" id="6706"/>
    <lineage>
        <taxon>Eukaryota</taxon>
        <taxon>Metazoa</taxon>
        <taxon>Ecdysozoa</taxon>
        <taxon>Arthropoda</taxon>
        <taxon>Crustacea</taxon>
        <taxon>Multicrustacea</taxon>
        <taxon>Malacostraca</taxon>
        <taxon>Eumalacostraca</taxon>
        <taxon>Eucarida</taxon>
        <taxon>Decapoda</taxon>
        <taxon>Pleocyemata</taxon>
        <taxon>Astacidea</taxon>
        <taxon>Nephropoidea</taxon>
        <taxon>Nephropidae</taxon>
        <taxon>Homarus</taxon>
    </lineage>
</organism>
<protein>
    <submittedName>
        <fullName evidence="1">Uncharacterized protein</fullName>
    </submittedName>
</protein>
<dbReference type="Proteomes" id="UP000747542">
    <property type="component" value="Unassembled WGS sequence"/>
</dbReference>
<keyword evidence="2" id="KW-1185">Reference proteome</keyword>
<dbReference type="AlphaFoldDB" id="A0A8J5JM16"/>
<evidence type="ECO:0000313" key="1">
    <source>
        <dbReference type="EMBL" id="KAG7158501.1"/>
    </source>
</evidence>
<evidence type="ECO:0000313" key="2">
    <source>
        <dbReference type="Proteomes" id="UP000747542"/>
    </source>
</evidence>
<gene>
    <name evidence="1" type="ORF">Hamer_G021052</name>
</gene>
<comment type="caution">
    <text evidence="1">The sequence shown here is derived from an EMBL/GenBank/DDBJ whole genome shotgun (WGS) entry which is preliminary data.</text>
</comment>
<name>A0A8J5JM16_HOMAM</name>
<reference evidence="1" key="1">
    <citation type="journal article" date="2021" name="Sci. Adv.">
        <title>The American lobster genome reveals insights on longevity, neural, and immune adaptations.</title>
        <authorList>
            <person name="Polinski J.M."/>
            <person name="Zimin A.V."/>
            <person name="Clark K.F."/>
            <person name="Kohn A.B."/>
            <person name="Sadowski N."/>
            <person name="Timp W."/>
            <person name="Ptitsyn A."/>
            <person name="Khanna P."/>
            <person name="Romanova D.Y."/>
            <person name="Williams P."/>
            <person name="Greenwood S.J."/>
            <person name="Moroz L.L."/>
            <person name="Walt D.R."/>
            <person name="Bodnar A.G."/>
        </authorList>
    </citation>
    <scope>NUCLEOTIDE SEQUENCE</scope>
    <source>
        <strain evidence="1">GMGI-L3</strain>
    </source>
</reference>
<dbReference type="EMBL" id="JAHLQT010034856">
    <property type="protein sequence ID" value="KAG7158501.1"/>
    <property type="molecule type" value="Genomic_DNA"/>
</dbReference>
<proteinExistence type="predicted"/>